<dbReference type="Pfam" id="PF04351">
    <property type="entry name" value="PilP"/>
    <property type="match status" value="1"/>
</dbReference>
<dbReference type="EMBL" id="CZQC01000017">
    <property type="protein sequence ID" value="CUS40490.1"/>
    <property type="molecule type" value="Genomic_DNA"/>
</dbReference>
<gene>
    <name evidence="1" type="ORF">MGWOODY_Tha2150</name>
</gene>
<dbReference type="Gene3D" id="2.30.30.830">
    <property type="match status" value="1"/>
</dbReference>
<sequence>MRTILTTLCVASVALLSGCNSSVDNSDLQSFVDGVMAKPRGRVEPIPVFKPYEFFNYSAAGMRSPFQLPMMPDAQVIVSGQGSVKPDLNRPKQFLEQFAIGTLSMVGTLQKPDGELWALVRDADGGVVRVKEGYYMGQNHGRVTSISEYGINVVEIVPNGLGGWLERPRTLALEGLAGE</sequence>
<evidence type="ECO:0000313" key="1">
    <source>
        <dbReference type="EMBL" id="CUS40490.1"/>
    </source>
</evidence>
<reference evidence="1" key="1">
    <citation type="submission" date="2015-10" db="EMBL/GenBank/DDBJ databases">
        <authorList>
            <person name="Gilbert D.G."/>
        </authorList>
    </citation>
    <scope>NUCLEOTIDE SEQUENCE</scope>
</reference>
<name>A0A160T8U1_9ZZZZ</name>
<proteinExistence type="predicted"/>
<organism evidence="1">
    <name type="scientific">hydrothermal vent metagenome</name>
    <dbReference type="NCBI Taxonomy" id="652676"/>
    <lineage>
        <taxon>unclassified sequences</taxon>
        <taxon>metagenomes</taxon>
        <taxon>ecological metagenomes</taxon>
    </lineage>
</organism>
<dbReference type="AlphaFoldDB" id="A0A160T8U1"/>
<dbReference type="PROSITE" id="PS51257">
    <property type="entry name" value="PROKAR_LIPOPROTEIN"/>
    <property type="match status" value="1"/>
</dbReference>
<protein>
    <submittedName>
        <fullName evidence="1">Type IV pilus biogenesis protein PilP</fullName>
    </submittedName>
</protein>
<accession>A0A160T8U1</accession>
<dbReference type="InterPro" id="IPR007446">
    <property type="entry name" value="PilP"/>
</dbReference>
<dbReference type="PIRSF" id="PIRSF016481">
    <property type="entry name" value="Pilus_assembly_PilP"/>
    <property type="match status" value="1"/>
</dbReference>